<dbReference type="AlphaFoldDB" id="A0AAN7CKJ4"/>
<dbReference type="Pfam" id="PF02515">
    <property type="entry name" value="CoA_transf_3"/>
    <property type="match status" value="1"/>
</dbReference>
<keyword evidence="3" id="KW-1185">Reference proteome</keyword>
<comment type="similarity">
    <text evidence="1">Belongs to the CoA-transferase III family.</text>
</comment>
<dbReference type="PANTHER" id="PTHR48229:SF1">
    <property type="entry name" value="ALPHA METHYLACYL-COA RACEMASE-RELATED"/>
    <property type="match status" value="1"/>
</dbReference>
<evidence type="ECO:0000313" key="3">
    <source>
        <dbReference type="Proteomes" id="UP001303647"/>
    </source>
</evidence>
<dbReference type="PANTHER" id="PTHR48229">
    <property type="entry name" value="CAIB/BAIF FAMILY ENZYME (AFU_ORTHOLOGUE AFUA_1G05360)-RELATED"/>
    <property type="match status" value="1"/>
</dbReference>
<gene>
    <name evidence="2" type="ORF">C7999DRAFT_35894</name>
</gene>
<evidence type="ECO:0000313" key="2">
    <source>
        <dbReference type="EMBL" id="KAK4243765.1"/>
    </source>
</evidence>
<dbReference type="EMBL" id="MU857783">
    <property type="protein sequence ID" value="KAK4243765.1"/>
    <property type="molecule type" value="Genomic_DNA"/>
</dbReference>
<reference evidence="2" key="2">
    <citation type="submission" date="2023-05" db="EMBL/GenBank/DDBJ databases">
        <authorList>
            <consortium name="Lawrence Berkeley National Laboratory"/>
            <person name="Steindorff A."/>
            <person name="Hensen N."/>
            <person name="Bonometti L."/>
            <person name="Westerberg I."/>
            <person name="Brannstrom I.O."/>
            <person name="Guillou S."/>
            <person name="Cros-Aarteil S."/>
            <person name="Calhoun S."/>
            <person name="Haridas S."/>
            <person name="Kuo A."/>
            <person name="Mondo S."/>
            <person name="Pangilinan J."/>
            <person name="Riley R."/>
            <person name="Labutti K."/>
            <person name="Andreopoulos B."/>
            <person name="Lipzen A."/>
            <person name="Chen C."/>
            <person name="Yanf M."/>
            <person name="Daum C."/>
            <person name="Ng V."/>
            <person name="Clum A."/>
            <person name="Ohm R."/>
            <person name="Martin F."/>
            <person name="Silar P."/>
            <person name="Natvig D."/>
            <person name="Lalanne C."/>
            <person name="Gautier V."/>
            <person name="Ament-Velasquez S.L."/>
            <person name="Kruys A."/>
            <person name="Hutchinson M.I."/>
            <person name="Powell A.J."/>
            <person name="Barry K."/>
            <person name="Miller A.N."/>
            <person name="Grigoriev I.V."/>
            <person name="Debuchy R."/>
            <person name="Gladieux P."/>
            <person name="Thoren M.H."/>
            <person name="Johannesson H."/>
        </authorList>
    </citation>
    <scope>NUCLEOTIDE SEQUENCE</scope>
    <source>
        <strain evidence="2">CBS 359.72</strain>
    </source>
</reference>
<comment type="caution">
    <text evidence="2">The sequence shown here is derived from an EMBL/GenBank/DDBJ whole genome shotgun (WGS) entry which is preliminary data.</text>
</comment>
<sequence length="676" mass="73612">MDVVDPAAAIPPTTSSQGWAWNNAVNKTPFLSRSAEPVSQQSVLFSALRYWQRFMTFKKDHQPVADRPRNRARHSVAAGTREALEKLCTSLLGELPASVLALTEIVEVTSTSEKGDEVYFPTPLREQEAGAAIKALEACAAAAIAELRYGTERRRIRVDTDKVSAFLMSAYLTTLDGMGKPDPRIKERIPDTDLNKAQSVLYRRMSANLYRTKNPGEYFHIHGSLDADVTLGMLGLPKENPDMTDYHTIIEYIESAVKEHTAAELDALNLAHRQAGIQALTWAQFQETSHGKALIDLPPLTVRPNPADAHGTPPVPFPSTIPSLSPTLGEAGQPRQALAGIKVLELCRIIAGPTIGRSLAAHGAQVVKVTAPHLPDVPFFQLDVNTGKRTVHLDLRPSCPADRAAFSALLADADVLIDGYRPGALARLGYGPDHLGRLARARGKGFVYVAEDCFGGADLPPSSGAEWAGRAGWQQIADCVTGAAWAQGAFMGLDEPIVPPFPMSDYGTGALGSAAALAGLYRRATEGGSWICRTSLVQYDVFLMGLGLLAPEEQERLRRVHASTSAGFFELRHSDSVDEVGRRALASMRAVAPHLFEEDEEDDGDGKEKTRGIMQEAWSEAFRGVVRWPQEAVDIEGLKVGHVRAARPNGWDKEVSWEKGWEEEIRNVAVGKTRRD</sequence>
<dbReference type="Proteomes" id="UP001303647">
    <property type="component" value="Unassembled WGS sequence"/>
</dbReference>
<name>A0AAN7CKJ4_9PEZI</name>
<accession>A0AAN7CKJ4</accession>
<dbReference type="SUPFAM" id="SSF89796">
    <property type="entry name" value="CoA-transferase family III (CaiB/BaiF)"/>
    <property type="match status" value="2"/>
</dbReference>
<reference evidence="2" key="1">
    <citation type="journal article" date="2023" name="Mol. Phylogenet. Evol.">
        <title>Genome-scale phylogeny and comparative genomics of the fungal order Sordariales.</title>
        <authorList>
            <person name="Hensen N."/>
            <person name="Bonometti L."/>
            <person name="Westerberg I."/>
            <person name="Brannstrom I.O."/>
            <person name="Guillou S."/>
            <person name="Cros-Aarteil S."/>
            <person name="Calhoun S."/>
            <person name="Haridas S."/>
            <person name="Kuo A."/>
            <person name="Mondo S."/>
            <person name="Pangilinan J."/>
            <person name="Riley R."/>
            <person name="LaButti K."/>
            <person name="Andreopoulos B."/>
            <person name="Lipzen A."/>
            <person name="Chen C."/>
            <person name="Yan M."/>
            <person name="Daum C."/>
            <person name="Ng V."/>
            <person name="Clum A."/>
            <person name="Steindorff A."/>
            <person name="Ohm R.A."/>
            <person name="Martin F."/>
            <person name="Silar P."/>
            <person name="Natvig D.O."/>
            <person name="Lalanne C."/>
            <person name="Gautier V."/>
            <person name="Ament-Velasquez S.L."/>
            <person name="Kruys A."/>
            <person name="Hutchinson M.I."/>
            <person name="Powell A.J."/>
            <person name="Barry K."/>
            <person name="Miller A.N."/>
            <person name="Grigoriev I.V."/>
            <person name="Debuchy R."/>
            <person name="Gladieux P."/>
            <person name="Hiltunen Thoren M."/>
            <person name="Johannesson H."/>
        </authorList>
    </citation>
    <scope>NUCLEOTIDE SEQUENCE</scope>
    <source>
        <strain evidence="2">CBS 359.72</strain>
    </source>
</reference>
<dbReference type="InterPro" id="IPR023606">
    <property type="entry name" value="CoA-Trfase_III_dom_1_sf"/>
</dbReference>
<dbReference type="InterPro" id="IPR003673">
    <property type="entry name" value="CoA-Trfase_fam_III"/>
</dbReference>
<dbReference type="GO" id="GO:0003824">
    <property type="term" value="F:catalytic activity"/>
    <property type="evidence" value="ECO:0007669"/>
    <property type="project" value="InterPro"/>
</dbReference>
<protein>
    <submittedName>
        <fullName evidence="2">CoA-transferase family III domain-containing protein</fullName>
    </submittedName>
</protein>
<organism evidence="2 3">
    <name type="scientific">Corynascus novoguineensis</name>
    <dbReference type="NCBI Taxonomy" id="1126955"/>
    <lineage>
        <taxon>Eukaryota</taxon>
        <taxon>Fungi</taxon>
        <taxon>Dikarya</taxon>
        <taxon>Ascomycota</taxon>
        <taxon>Pezizomycotina</taxon>
        <taxon>Sordariomycetes</taxon>
        <taxon>Sordariomycetidae</taxon>
        <taxon>Sordariales</taxon>
        <taxon>Chaetomiaceae</taxon>
        <taxon>Corynascus</taxon>
    </lineage>
</organism>
<dbReference type="InterPro" id="IPR052985">
    <property type="entry name" value="CoA-trans_III_biosynth/detox"/>
</dbReference>
<proteinExistence type="inferred from homology"/>
<dbReference type="Gene3D" id="3.40.50.10540">
    <property type="entry name" value="Crotonobetainyl-coa:carnitine coa-transferase, domain 1"/>
    <property type="match status" value="1"/>
</dbReference>
<evidence type="ECO:0000256" key="1">
    <source>
        <dbReference type="ARBA" id="ARBA00008383"/>
    </source>
</evidence>